<evidence type="ECO:0000259" key="2">
    <source>
        <dbReference type="PROSITE" id="PS50126"/>
    </source>
</evidence>
<dbReference type="Gene3D" id="1.10.10.10">
    <property type="entry name" value="Winged helix-like DNA-binding domain superfamily/Winged helix DNA-binding domain"/>
    <property type="match status" value="1"/>
</dbReference>
<dbReference type="PIRSF" id="PIRSF012524">
    <property type="entry name" value="YitL_S1"/>
    <property type="match status" value="1"/>
</dbReference>
<dbReference type="Pfam" id="PF13509">
    <property type="entry name" value="S1_2"/>
    <property type="match status" value="2"/>
</dbReference>
<dbReference type="GO" id="GO:0003676">
    <property type="term" value="F:nucleic acid binding"/>
    <property type="evidence" value="ECO:0007669"/>
    <property type="project" value="InterPro"/>
</dbReference>
<dbReference type="InterPro" id="IPR039566">
    <property type="entry name" value="CvfB_S1_st"/>
</dbReference>
<dbReference type="PANTHER" id="PTHR37296:SF1">
    <property type="entry name" value="CONSERVED VIRULENCE FACTOR B"/>
    <property type="match status" value="1"/>
</dbReference>
<dbReference type="InterPro" id="IPR040764">
    <property type="entry name" value="CvfB_WH"/>
</dbReference>
<sequence>MYYLGKKQNLMIKRFTKVGAYLGTEDDDKDILLPLAQIPENAKEGDSIEVFVYKDSQDRPIATTNTPKAQVGQIAKLRVVSESKIGYFLDWGLEKDLFMPFSETLGKIEVFNDYLVAIYIDKSDRIAATMRIKDYLSTDSPFRENDKVKGTVYGINKDIGVFVAVENKYDGLINKKNVFGIYEIGDEIEIRINKVLEDGKLDLTPREMAHIQIEGDSQVILKKLKENNGFLALNDKSDPELIRKTLGMSKSGFKKAIGNLYKKKIIELVDDGIKLK</sequence>
<dbReference type="Proteomes" id="UP000298381">
    <property type="component" value="Unassembled WGS sequence"/>
</dbReference>
<dbReference type="PROSITE" id="PS50126">
    <property type="entry name" value="S1"/>
    <property type="match status" value="1"/>
</dbReference>
<dbReference type="SMART" id="SM00316">
    <property type="entry name" value="S1"/>
    <property type="match status" value="3"/>
</dbReference>
<dbReference type="AlphaFoldDB" id="A0A4Z0D699"/>
<proteinExistence type="inferred from homology"/>
<comment type="caution">
    <text evidence="3">The sequence shown here is derived from an EMBL/GenBank/DDBJ whole genome shotgun (WGS) entry which is preliminary data.</text>
</comment>
<evidence type="ECO:0000256" key="1">
    <source>
        <dbReference type="PIRNR" id="PIRNR012524"/>
    </source>
</evidence>
<dbReference type="Gene3D" id="2.40.50.140">
    <property type="entry name" value="Nucleic acid-binding proteins"/>
    <property type="match status" value="3"/>
</dbReference>
<dbReference type="SUPFAM" id="SSF50249">
    <property type="entry name" value="Nucleic acid-binding proteins"/>
    <property type="match status" value="1"/>
</dbReference>
<dbReference type="InterPro" id="IPR012340">
    <property type="entry name" value="NA-bd_OB-fold"/>
</dbReference>
<dbReference type="Pfam" id="PF17783">
    <property type="entry name" value="WHD_CvfB"/>
    <property type="match status" value="1"/>
</dbReference>
<dbReference type="InterPro" id="IPR014464">
    <property type="entry name" value="CvfB_fam"/>
</dbReference>
<dbReference type="PANTHER" id="PTHR37296">
    <property type="entry name" value="CONSERVED VIRULENCE FACTOR B"/>
    <property type="match status" value="1"/>
</dbReference>
<dbReference type="OrthoDB" id="9801597at2"/>
<dbReference type="InterPro" id="IPR003029">
    <property type="entry name" value="S1_domain"/>
</dbReference>
<name>A0A4Z0D699_9FIRM</name>
<accession>A0A4Z0D699</accession>
<dbReference type="InterPro" id="IPR036388">
    <property type="entry name" value="WH-like_DNA-bd_sf"/>
</dbReference>
<reference evidence="3 4" key="1">
    <citation type="submission" date="2019-03" db="EMBL/GenBank/DDBJ databases">
        <title>Draft genome sequence data and analysis of a Fermenting Bacterium, Soehngenia longevitae strain 1933PT, isolated from petroleum reservoir in Azerbaijan.</title>
        <authorList>
            <person name="Grouzdev D.S."/>
            <person name="Bidzhieva S.K."/>
            <person name="Sokolova D.S."/>
            <person name="Tourova T.P."/>
            <person name="Poltaraus A.B."/>
            <person name="Nazina T.N."/>
        </authorList>
    </citation>
    <scope>NUCLEOTIDE SEQUENCE [LARGE SCALE GENOMIC DNA]</scope>
    <source>
        <strain evidence="3 4">1933P</strain>
    </source>
</reference>
<evidence type="ECO:0000313" key="4">
    <source>
        <dbReference type="Proteomes" id="UP000298381"/>
    </source>
</evidence>
<protein>
    <submittedName>
        <fullName evidence="3">RNA-binding protein</fullName>
    </submittedName>
</protein>
<keyword evidence="4" id="KW-1185">Reference proteome</keyword>
<organism evidence="3 4">
    <name type="scientific">Soehngenia longivitae</name>
    <dbReference type="NCBI Taxonomy" id="2562294"/>
    <lineage>
        <taxon>Bacteria</taxon>
        <taxon>Bacillati</taxon>
        <taxon>Bacillota</taxon>
        <taxon>Tissierellia</taxon>
        <taxon>Tissierellales</taxon>
        <taxon>Tissierellaceae</taxon>
        <taxon>Soehngenia</taxon>
    </lineage>
</organism>
<gene>
    <name evidence="3" type="ORF">E4100_04895</name>
</gene>
<dbReference type="RefSeq" id="WP_135270928.1">
    <property type="nucleotide sequence ID" value="NZ_SRIB01000005.1"/>
</dbReference>
<feature type="domain" description="S1 motif" evidence="2">
    <location>
        <begin position="145"/>
        <end position="206"/>
    </location>
</feature>
<comment type="similarity">
    <text evidence="1">Belongs to the CvfB family.</text>
</comment>
<dbReference type="EMBL" id="SRIB01000005">
    <property type="protein sequence ID" value="TFZ40410.1"/>
    <property type="molecule type" value="Genomic_DNA"/>
</dbReference>
<evidence type="ECO:0000313" key="3">
    <source>
        <dbReference type="EMBL" id="TFZ40410.1"/>
    </source>
</evidence>